<dbReference type="SUPFAM" id="SSF51445">
    <property type="entry name" value="(Trans)glycosidases"/>
    <property type="match status" value="1"/>
</dbReference>
<evidence type="ECO:0000256" key="8">
    <source>
        <dbReference type="SAM" id="MobiDB-lite"/>
    </source>
</evidence>
<dbReference type="InterPro" id="IPR017853">
    <property type="entry name" value="GH"/>
</dbReference>
<keyword evidence="6" id="KW-0624">Polysaccharide degradation</keyword>
<evidence type="ECO:0000256" key="6">
    <source>
        <dbReference type="ARBA" id="ARBA00023326"/>
    </source>
</evidence>
<dbReference type="RefSeq" id="WP_209751530.1">
    <property type="nucleotide sequence ID" value="NZ_JBHSMH010000070.1"/>
</dbReference>
<dbReference type="Pfam" id="PF03442">
    <property type="entry name" value="CBM_X2"/>
    <property type="match status" value="1"/>
</dbReference>
<feature type="domain" description="Endoglucanase B carbohydrate binding" evidence="12">
    <location>
        <begin position="453"/>
        <end position="555"/>
    </location>
</feature>
<feature type="transmembrane region" description="Helical" evidence="9">
    <location>
        <begin position="606"/>
        <end position="626"/>
    </location>
</feature>
<keyword evidence="4" id="KW-0119">Carbohydrate metabolism</keyword>
<dbReference type="InterPro" id="IPR014756">
    <property type="entry name" value="Ig_E-set"/>
</dbReference>
<evidence type="ECO:0000256" key="7">
    <source>
        <dbReference type="RuleBase" id="RU361153"/>
    </source>
</evidence>
<organism evidence="13 14">
    <name type="scientific">Cohnella suwonensis</name>
    <dbReference type="NCBI Taxonomy" id="696072"/>
    <lineage>
        <taxon>Bacteria</taxon>
        <taxon>Bacillati</taxon>
        <taxon>Bacillota</taxon>
        <taxon>Bacilli</taxon>
        <taxon>Bacillales</taxon>
        <taxon>Paenibacillaceae</taxon>
        <taxon>Cohnella</taxon>
    </lineage>
</organism>
<gene>
    <name evidence="13" type="ORF">ACFPPD_18315</name>
</gene>
<dbReference type="PANTHER" id="PTHR31297">
    <property type="entry name" value="GLUCAN ENDO-1,6-BETA-GLUCOSIDASE B"/>
    <property type="match status" value="1"/>
</dbReference>
<evidence type="ECO:0000259" key="10">
    <source>
        <dbReference type="Pfam" id="PF00150"/>
    </source>
</evidence>
<proteinExistence type="inferred from homology"/>
<dbReference type="Pfam" id="PF00150">
    <property type="entry name" value="Cellulase"/>
    <property type="match status" value="1"/>
</dbReference>
<dbReference type="SUPFAM" id="SSF81296">
    <property type="entry name" value="E set domains"/>
    <property type="match status" value="1"/>
</dbReference>
<comment type="similarity">
    <text evidence="7">Belongs to the glycosyl hydrolase 5 (cellulase A) family.</text>
</comment>
<keyword evidence="14" id="KW-1185">Reference proteome</keyword>
<dbReference type="InterPro" id="IPR050386">
    <property type="entry name" value="Glycosyl_hydrolase_5"/>
</dbReference>
<keyword evidence="9" id="KW-0812">Transmembrane</keyword>
<evidence type="ECO:0000256" key="4">
    <source>
        <dbReference type="ARBA" id="ARBA00023277"/>
    </source>
</evidence>
<feature type="domain" description="Carbohydrate binding X2" evidence="11">
    <location>
        <begin position="365"/>
        <end position="449"/>
    </location>
</feature>
<dbReference type="InterPro" id="IPR005102">
    <property type="entry name" value="Carbo-bd_X2"/>
</dbReference>
<dbReference type="InterPro" id="IPR040946">
    <property type="entry name" value="CBM46"/>
</dbReference>
<keyword evidence="3" id="KW-0136">Cellulose degradation</keyword>
<dbReference type="PROSITE" id="PS00659">
    <property type="entry name" value="GLYCOSYL_HYDROL_F5"/>
    <property type="match status" value="1"/>
</dbReference>
<evidence type="ECO:0000256" key="1">
    <source>
        <dbReference type="ARBA" id="ARBA00022729"/>
    </source>
</evidence>
<dbReference type="Gene3D" id="2.60.40.10">
    <property type="entry name" value="Immunoglobulins"/>
    <property type="match status" value="1"/>
</dbReference>
<evidence type="ECO:0000313" key="14">
    <source>
        <dbReference type="Proteomes" id="UP001596105"/>
    </source>
</evidence>
<dbReference type="Proteomes" id="UP001596105">
    <property type="component" value="Unassembled WGS sequence"/>
</dbReference>
<evidence type="ECO:0000256" key="2">
    <source>
        <dbReference type="ARBA" id="ARBA00022801"/>
    </source>
</evidence>
<feature type="compositionally biased region" description="Polar residues" evidence="8">
    <location>
        <begin position="589"/>
        <end position="598"/>
    </location>
</feature>
<feature type="domain" description="Glycoside hydrolase family 5" evidence="10">
    <location>
        <begin position="55"/>
        <end position="336"/>
    </location>
</feature>
<dbReference type="Gene3D" id="3.20.20.80">
    <property type="entry name" value="Glycosidases"/>
    <property type="match status" value="1"/>
</dbReference>
<comment type="caution">
    <text evidence="13">The sequence shown here is derived from an EMBL/GenBank/DDBJ whole genome shotgun (WGS) entry which is preliminary data.</text>
</comment>
<dbReference type="PANTHER" id="PTHR31297:SF17">
    <property type="entry name" value="ENDOGLUCANASE"/>
    <property type="match status" value="1"/>
</dbReference>
<keyword evidence="2 7" id="KW-0378">Hydrolase</keyword>
<accession>A0ABW0LZC2</accession>
<feature type="region of interest" description="Disordered" evidence="8">
    <location>
        <begin position="568"/>
        <end position="598"/>
    </location>
</feature>
<evidence type="ECO:0000313" key="13">
    <source>
        <dbReference type="EMBL" id="MFC5470651.1"/>
    </source>
</evidence>
<dbReference type="InterPro" id="IPR013783">
    <property type="entry name" value="Ig-like_fold"/>
</dbReference>
<keyword evidence="1" id="KW-0732">Signal</keyword>
<reference evidence="14" key="1">
    <citation type="journal article" date="2019" name="Int. J. Syst. Evol. Microbiol.">
        <title>The Global Catalogue of Microorganisms (GCM) 10K type strain sequencing project: providing services to taxonomists for standard genome sequencing and annotation.</title>
        <authorList>
            <consortium name="The Broad Institute Genomics Platform"/>
            <consortium name="The Broad Institute Genome Sequencing Center for Infectious Disease"/>
            <person name="Wu L."/>
            <person name="Ma J."/>
        </authorList>
    </citation>
    <scope>NUCLEOTIDE SEQUENCE [LARGE SCALE GENOMIC DNA]</scope>
    <source>
        <strain evidence="14">CCUG 57113</strain>
    </source>
</reference>
<evidence type="ECO:0000256" key="3">
    <source>
        <dbReference type="ARBA" id="ARBA00023001"/>
    </source>
</evidence>
<sequence>MNLFRLLVSLAIAIGIATPGMLGHSEAAERKSAMQKYVDNMQPGWNLGNTFEAPGETAWGNPITSKDLVDRLVALGYKSIRIPVTWDGHLGEGPDYLIDKEYMSRVREVVDMALDAGLYVVLNLHHDSHWIGKMETEHDAVLAKFEALWKQIAEAFKDESDKLMFESINEPRFSDDWNKDAPEYFAMLEELNVSFHRIVRHSGGGNGKRPLVLPTLTASSSPARIEELGKTIAKLKDSRLIATIHFYGYYPFSVNLAGATTFDDEARTQLEQFFDLAYDEFVAKGIPVLVGEYGLLGFDKSTGTIEHGEMLKYFEYAGYYTHAKNMTTMLWDNGQHFDRRELKWADPSLYDIMSAGWKGRSSTAETDSIYIKKNEPVQDAVVNLVLNGNRFVDLYAGERKLTAGADYEASADRLTLKAALLESLMNGQFGENAALTVKFSSGADWAIHVILYDTPRLNSVKGNDTLFNIPALYNGDRVKAMEAVYANGGNAGPADWTPFKEYNYAFAPEYEEGELNLTPQFFKELKDGEVLLKVHFWSGAVLDYALTKSGTTIVGVSPTDPVHDETVVASPEPDGEGTATATVVPAEPSPTTVAPSETDQGGAMNGWLIVGLIALAAVAAGAGLYARGRKR</sequence>
<protein>
    <submittedName>
        <fullName evidence="13">Cellulase family glycosylhydrolase</fullName>
    </submittedName>
</protein>
<evidence type="ECO:0000259" key="12">
    <source>
        <dbReference type="Pfam" id="PF18448"/>
    </source>
</evidence>
<evidence type="ECO:0000256" key="5">
    <source>
        <dbReference type="ARBA" id="ARBA00023295"/>
    </source>
</evidence>
<name>A0ABW0LZC2_9BACL</name>
<dbReference type="InterPro" id="IPR018087">
    <property type="entry name" value="Glyco_hydro_5_CS"/>
</dbReference>
<evidence type="ECO:0000256" key="9">
    <source>
        <dbReference type="SAM" id="Phobius"/>
    </source>
</evidence>
<keyword evidence="9" id="KW-1133">Transmembrane helix</keyword>
<keyword evidence="5 7" id="KW-0326">Glycosidase</keyword>
<dbReference type="Pfam" id="PF18448">
    <property type="entry name" value="CBM46"/>
    <property type="match status" value="1"/>
</dbReference>
<dbReference type="InterPro" id="IPR001547">
    <property type="entry name" value="Glyco_hydro_5"/>
</dbReference>
<evidence type="ECO:0000259" key="11">
    <source>
        <dbReference type="Pfam" id="PF03442"/>
    </source>
</evidence>
<dbReference type="EMBL" id="JBHSMH010000070">
    <property type="protein sequence ID" value="MFC5470651.1"/>
    <property type="molecule type" value="Genomic_DNA"/>
</dbReference>
<keyword evidence="9" id="KW-0472">Membrane</keyword>